<dbReference type="Proteomes" id="UP001153069">
    <property type="component" value="Unassembled WGS sequence"/>
</dbReference>
<dbReference type="SUPFAM" id="SSF51412">
    <property type="entry name" value="Inosine monophosphate dehydrogenase (IMPDH)"/>
    <property type="match status" value="1"/>
</dbReference>
<accession>A0A9N8EZ01</accession>
<dbReference type="OrthoDB" id="10265891at2759"/>
<dbReference type="PANTHER" id="PTHR32332:SF20">
    <property type="entry name" value="2-NITROPROPANE DIOXYGENASE-LIKE PROTEIN"/>
    <property type="match status" value="1"/>
</dbReference>
<gene>
    <name evidence="4" type="ORF">SEMRO_2357_G324640.1</name>
</gene>
<dbReference type="GO" id="GO:0018580">
    <property type="term" value="F:nitronate monooxygenase activity"/>
    <property type="evidence" value="ECO:0007669"/>
    <property type="project" value="InterPro"/>
</dbReference>
<reference evidence="4" key="1">
    <citation type="submission" date="2020-06" db="EMBL/GenBank/DDBJ databases">
        <authorList>
            <consortium name="Plant Systems Biology data submission"/>
        </authorList>
    </citation>
    <scope>NUCLEOTIDE SEQUENCE</scope>
    <source>
        <strain evidence="4">D6</strain>
    </source>
</reference>
<evidence type="ECO:0000256" key="1">
    <source>
        <dbReference type="ARBA" id="ARBA00022630"/>
    </source>
</evidence>
<evidence type="ECO:0000256" key="3">
    <source>
        <dbReference type="ARBA" id="ARBA00023002"/>
    </source>
</evidence>
<dbReference type="AlphaFoldDB" id="A0A9N8EZ01"/>
<dbReference type="InterPro" id="IPR004136">
    <property type="entry name" value="NMO"/>
</dbReference>
<keyword evidence="5" id="KW-1185">Reference proteome</keyword>
<name>A0A9N8EZ01_9STRA</name>
<dbReference type="Pfam" id="PF03060">
    <property type="entry name" value="NMO"/>
    <property type="match status" value="1"/>
</dbReference>
<dbReference type="Gene3D" id="3.20.20.70">
    <property type="entry name" value="Aldolase class I"/>
    <property type="match status" value="1"/>
</dbReference>
<dbReference type="InterPro" id="IPR013785">
    <property type="entry name" value="Aldolase_TIM"/>
</dbReference>
<sequence length="334" mass="35601">MPIQTSVTKLLGIEHPIVMGGMTGVGTVELAAAVSNAGGLGIFAAHNAGSPEGCRQWIRRIRALTNKPFGVNLTILPTLGPPPPYQEYAQVCVDENVPIIETAGSNPKPFIRFFQAAGIITIHKCVTIRHALSAERMGVDIISLDGFECAGHPGEGDVGNYVLQAKGALVLKKTPFICSGGVGDGKQIAAALALGAEGVNCGTRFCATQECLWPQSFKERMLDATEEDTVLMFRHLKNTTRVFANKVAKEVESIELQKGANVKFQDLAHLVAGKRGRAAEQAGDADGGIWTAGQVIGLIDDIPTVAQLMQRMMAECEDTIRGRLNSMLAVPSRL</sequence>
<dbReference type="EMBL" id="CAICTM010002355">
    <property type="protein sequence ID" value="CAB9528930.1"/>
    <property type="molecule type" value="Genomic_DNA"/>
</dbReference>
<dbReference type="CDD" id="cd04730">
    <property type="entry name" value="NPD_like"/>
    <property type="match status" value="1"/>
</dbReference>
<keyword evidence="2" id="KW-0288">FMN</keyword>
<dbReference type="PANTHER" id="PTHR32332">
    <property type="entry name" value="2-NITROPROPANE DIOXYGENASE"/>
    <property type="match status" value="1"/>
</dbReference>
<keyword evidence="3" id="KW-0560">Oxidoreductase</keyword>
<proteinExistence type="predicted"/>
<keyword evidence="4" id="KW-0503">Monooxygenase</keyword>
<evidence type="ECO:0000256" key="2">
    <source>
        <dbReference type="ARBA" id="ARBA00022643"/>
    </source>
</evidence>
<evidence type="ECO:0000313" key="4">
    <source>
        <dbReference type="EMBL" id="CAB9528930.1"/>
    </source>
</evidence>
<comment type="caution">
    <text evidence="4">The sequence shown here is derived from an EMBL/GenBank/DDBJ whole genome shotgun (WGS) entry which is preliminary data.</text>
</comment>
<keyword evidence="1" id="KW-0285">Flavoprotein</keyword>
<protein>
    <submittedName>
        <fullName evidence="4">Nitronate monooxygenase</fullName>
    </submittedName>
</protein>
<organism evidence="4 5">
    <name type="scientific">Seminavis robusta</name>
    <dbReference type="NCBI Taxonomy" id="568900"/>
    <lineage>
        <taxon>Eukaryota</taxon>
        <taxon>Sar</taxon>
        <taxon>Stramenopiles</taxon>
        <taxon>Ochrophyta</taxon>
        <taxon>Bacillariophyta</taxon>
        <taxon>Bacillariophyceae</taxon>
        <taxon>Bacillariophycidae</taxon>
        <taxon>Naviculales</taxon>
        <taxon>Naviculaceae</taxon>
        <taxon>Seminavis</taxon>
    </lineage>
</organism>
<evidence type="ECO:0000313" key="5">
    <source>
        <dbReference type="Proteomes" id="UP001153069"/>
    </source>
</evidence>